<comment type="caution">
    <text evidence="3">The sequence shown here is derived from an EMBL/GenBank/DDBJ whole genome shotgun (WGS) entry which is preliminary data.</text>
</comment>
<dbReference type="Gene3D" id="1.20.120.330">
    <property type="entry name" value="Nucleotidyltransferases domain 2"/>
    <property type="match status" value="1"/>
</dbReference>
<protein>
    <recommendedName>
        <fullName evidence="2">HEPN domain-containing protein</fullName>
    </recommendedName>
</protein>
<name>A0A133VPD1_9EURY</name>
<keyword evidence="4" id="KW-1185">Reference proteome</keyword>
<dbReference type="Proteomes" id="UP000070175">
    <property type="component" value="Unassembled WGS sequence"/>
</dbReference>
<feature type="compositionally biased region" description="Basic and acidic residues" evidence="1">
    <location>
        <begin position="12"/>
        <end position="25"/>
    </location>
</feature>
<evidence type="ECO:0000313" key="4">
    <source>
        <dbReference type="Proteomes" id="UP000070175"/>
    </source>
</evidence>
<organism evidence="3 4">
    <name type="scientific">candidate division MSBL1 archaeon SCGC-AAA382N08</name>
    <dbReference type="NCBI Taxonomy" id="1698285"/>
    <lineage>
        <taxon>Archaea</taxon>
        <taxon>Methanobacteriati</taxon>
        <taxon>Methanobacteriota</taxon>
        <taxon>candidate division MSBL1</taxon>
    </lineage>
</organism>
<dbReference type="AlphaFoldDB" id="A0A133VPD1"/>
<feature type="domain" description="HEPN" evidence="2">
    <location>
        <begin position="27"/>
        <end position="135"/>
    </location>
</feature>
<accession>A0A133VPD1</accession>
<evidence type="ECO:0000256" key="1">
    <source>
        <dbReference type="SAM" id="MobiDB-lite"/>
    </source>
</evidence>
<dbReference type="EMBL" id="LHYJ01000019">
    <property type="protein sequence ID" value="KXB08305.1"/>
    <property type="molecule type" value="Genomic_DNA"/>
</dbReference>
<gene>
    <name evidence="3" type="ORF">AKJ56_01535</name>
</gene>
<dbReference type="InterPro" id="IPR007842">
    <property type="entry name" value="HEPN_dom"/>
</dbReference>
<evidence type="ECO:0000259" key="2">
    <source>
        <dbReference type="Pfam" id="PF05168"/>
    </source>
</evidence>
<reference evidence="3 4" key="1">
    <citation type="journal article" date="2016" name="Sci. Rep.">
        <title>Metabolic traits of an uncultured archaeal lineage -MSBL1- from brine pools of the Red Sea.</title>
        <authorList>
            <person name="Mwirichia R."/>
            <person name="Alam I."/>
            <person name="Rashid M."/>
            <person name="Vinu M."/>
            <person name="Ba-Alawi W."/>
            <person name="Anthony Kamau A."/>
            <person name="Kamanda Ngugi D."/>
            <person name="Goker M."/>
            <person name="Klenk H.P."/>
            <person name="Bajic V."/>
            <person name="Stingl U."/>
        </authorList>
    </citation>
    <scope>NUCLEOTIDE SEQUENCE [LARGE SCALE GENOMIC DNA]</scope>
    <source>
        <strain evidence="3">SCGC-AAA382N08</strain>
    </source>
</reference>
<feature type="compositionally biased region" description="Polar residues" evidence="1">
    <location>
        <begin position="1"/>
        <end position="11"/>
    </location>
</feature>
<feature type="region of interest" description="Disordered" evidence="1">
    <location>
        <begin position="1"/>
        <end position="27"/>
    </location>
</feature>
<evidence type="ECO:0000313" key="3">
    <source>
        <dbReference type="EMBL" id="KXB08305.1"/>
    </source>
</evidence>
<sequence>MHRIDSFQNYPKSEDVRREEPDPSKAKGLIQMATKDMERVKEEKINSQSSSYVFKNAYDVIRKSITALMALQGYSAFSHKAVIAYARDRLLLPKSKISKLDRFRRLRNNIQYRAENANTREAKEIVEFMQEIVPEMEKELKKLD</sequence>
<proteinExistence type="predicted"/>
<dbReference type="Pfam" id="PF05168">
    <property type="entry name" value="HEPN"/>
    <property type="match status" value="1"/>
</dbReference>